<dbReference type="AlphaFoldDB" id="A0A5B9R2F0"/>
<dbReference type="Gene3D" id="1.10.3230.30">
    <property type="entry name" value="Phage gp6-like head-tail connector protein"/>
    <property type="match status" value="1"/>
</dbReference>
<evidence type="ECO:0000313" key="2">
    <source>
        <dbReference type="Proteomes" id="UP000325286"/>
    </source>
</evidence>
<dbReference type="Proteomes" id="UP000325286">
    <property type="component" value="Chromosome"/>
</dbReference>
<dbReference type="KEGG" id="rul:UC8_24430"/>
<evidence type="ECO:0008006" key="3">
    <source>
        <dbReference type="Google" id="ProtNLM"/>
    </source>
</evidence>
<protein>
    <recommendedName>
        <fullName evidence="3">Phage gp6-like head-tail connector protein</fullName>
    </recommendedName>
</protein>
<accession>A0A5B9R2F0</accession>
<organism evidence="1 2">
    <name type="scientific">Roseimaritima ulvae</name>
    <dbReference type="NCBI Taxonomy" id="980254"/>
    <lineage>
        <taxon>Bacteria</taxon>
        <taxon>Pseudomonadati</taxon>
        <taxon>Planctomycetota</taxon>
        <taxon>Planctomycetia</taxon>
        <taxon>Pirellulales</taxon>
        <taxon>Pirellulaceae</taxon>
        <taxon>Roseimaritima</taxon>
    </lineage>
</organism>
<keyword evidence="2" id="KW-1185">Reference proteome</keyword>
<gene>
    <name evidence="1" type="ORF">UC8_24430</name>
</gene>
<dbReference type="InterPro" id="IPR011738">
    <property type="entry name" value="Phage_CHP"/>
</dbReference>
<name>A0A5B9R2F0_9BACT</name>
<evidence type="ECO:0000313" key="1">
    <source>
        <dbReference type="EMBL" id="QEG40431.1"/>
    </source>
</evidence>
<dbReference type="EMBL" id="CP042914">
    <property type="protein sequence ID" value="QEG40431.1"/>
    <property type="molecule type" value="Genomic_DNA"/>
</dbReference>
<dbReference type="RefSeq" id="WP_068130941.1">
    <property type="nucleotide sequence ID" value="NZ_CP042914.1"/>
</dbReference>
<dbReference type="NCBIfam" id="TIGR02215">
    <property type="entry name" value="phage_chp_gp8"/>
    <property type="match status" value="1"/>
</dbReference>
<proteinExistence type="predicted"/>
<reference evidence="1 2" key="1">
    <citation type="submission" date="2019-08" db="EMBL/GenBank/DDBJ databases">
        <title>Deep-cultivation of Planctomycetes and their phenomic and genomic characterization uncovers novel biology.</title>
        <authorList>
            <person name="Wiegand S."/>
            <person name="Jogler M."/>
            <person name="Boedeker C."/>
            <person name="Pinto D."/>
            <person name="Vollmers J."/>
            <person name="Rivas-Marin E."/>
            <person name="Kohn T."/>
            <person name="Peeters S.H."/>
            <person name="Heuer A."/>
            <person name="Rast P."/>
            <person name="Oberbeckmann S."/>
            <person name="Bunk B."/>
            <person name="Jeske O."/>
            <person name="Meyerdierks A."/>
            <person name="Storesund J.E."/>
            <person name="Kallscheuer N."/>
            <person name="Luecker S."/>
            <person name="Lage O.M."/>
            <person name="Pohl T."/>
            <person name="Merkel B.J."/>
            <person name="Hornburger P."/>
            <person name="Mueller R.-W."/>
            <person name="Bruemmer F."/>
            <person name="Labrenz M."/>
            <person name="Spormann A.M."/>
            <person name="Op den Camp H."/>
            <person name="Overmann J."/>
            <person name="Amann R."/>
            <person name="Jetten M.S.M."/>
            <person name="Mascher T."/>
            <person name="Medema M.H."/>
            <person name="Devos D.P."/>
            <person name="Kaster A.-K."/>
            <person name="Ovreas L."/>
            <person name="Rohde M."/>
            <person name="Galperin M.Y."/>
            <person name="Jogler C."/>
        </authorList>
    </citation>
    <scope>NUCLEOTIDE SEQUENCE [LARGE SCALE GENOMIC DNA]</scope>
    <source>
        <strain evidence="1 2">UC8</strain>
    </source>
</reference>
<sequence length="207" mass="23336">MSEANRISDRLVERLGENGRIVWPVALDQLKLHAQVHHDADDGMLESDELGVLPAATEFVEGRCDVALTRQTRRLTLDGGPAGRRWLELRWPLESVEAVTYLTPSGDEVVADAETWRIDRNSHPGRLIPSLATGWPAVSGEPASFWVDYTTGYAPRKCTALWSQAVLSLSTYWWNHRDAFAARDMDKKQANSLHRMCRTAGWVERAR</sequence>
<dbReference type="OrthoDB" id="285301at2"/>